<dbReference type="Pfam" id="PF00188">
    <property type="entry name" value="CAP"/>
    <property type="match status" value="1"/>
</dbReference>
<dbReference type="InterPro" id="IPR035940">
    <property type="entry name" value="CAP_sf"/>
</dbReference>
<dbReference type="SUPFAM" id="SSF55383">
    <property type="entry name" value="Copper amine oxidase, domain N"/>
    <property type="match status" value="1"/>
</dbReference>
<feature type="domain" description="CAP-associated" evidence="3">
    <location>
        <begin position="156"/>
        <end position="291"/>
    </location>
</feature>
<dbReference type="AlphaFoldDB" id="A0A1G5AN71"/>
<dbReference type="Gene3D" id="3.40.33.10">
    <property type="entry name" value="CAP"/>
    <property type="match status" value="1"/>
</dbReference>
<name>A0A1G5AN71_9FIRM</name>
<dbReference type="PANTHER" id="PTHR31157">
    <property type="entry name" value="SCP DOMAIN-CONTAINING PROTEIN"/>
    <property type="match status" value="1"/>
</dbReference>
<dbReference type="Gene3D" id="3.30.457.10">
    <property type="entry name" value="Copper amine oxidase-like, N-terminal domain"/>
    <property type="match status" value="1"/>
</dbReference>
<dbReference type="STRING" id="1120976.SAMN03080606_00218"/>
<dbReference type="InterPro" id="IPR012854">
    <property type="entry name" value="Cu_amine_oxidase-like_N"/>
</dbReference>
<evidence type="ECO:0000259" key="1">
    <source>
        <dbReference type="Pfam" id="PF00188"/>
    </source>
</evidence>
<evidence type="ECO:0000259" key="2">
    <source>
        <dbReference type="Pfam" id="PF07833"/>
    </source>
</evidence>
<dbReference type="Pfam" id="PF07833">
    <property type="entry name" value="Cu_amine_oxidN1"/>
    <property type="match status" value="1"/>
</dbReference>
<dbReference type="Pfam" id="PF14504">
    <property type="entry name" value="CAP_assoc_N"/>
    <property type="match status" value="1"/>
</dbReference>
<dbReference type="PANTHER" id="PTHR31157:SF1">
    <property type="entry name" value="SCP DOMAIN-CONTAINING PROTEIN"/>
    <property type="match status" value="1"/>
</dbReference>
<evidence type="ECO:0000313" key="5">
    <source>
        <dbReference type="Proteomes" id="UP000198636"/>
    </source>
</evidence>
<dbReference type="InterPro" id="IPR014044">
    <property type="entry name" value="CAP_dom"/>
</dbReference>
<dbReference type="RefSeq" id="WP_176758807.1">
    <property type="nucleotide sequence ID" value="NZ_FMUS01000001.1"/>
</dbReference>
<protein>
    <submittedName>
        <fullName evidence="4">Cysteine-rich secretory protein family protein</fullName>
    </submittedName>
</protein>
<organism evidence="4 5">
    <name type="scientific">Alkaliphilus peptidifermentans DSM 18978</name>
    <dbReference type="NCBI Taxonomy" id="1120976"/>
    <lineage>
        <taxon>Bacteria</taxon>
        <taxon>Bacillati</taxon>
        <taxon>Bacillota</taxon>
        <taxon>Clostridia</taxon>
        <taxon>Peptostreptococcales</taxon>
        <taxon>Natronincolaceae</taxon>
        <taxon>Alkaliphilus</taxon>
    </lineage>
</organism>
<dbReference type="InterPro" id="IPR036582">
    <property type="entry name" value="Mao_N_sf"/>
</dbReference>
<dbReference type="InterPro" id="IPR029410">
    <property type="entry name" value="CAP_assoc"/>
</dbReference>
<dbReference type="EMBL" id="FMUS01000001">
    <property type="protein sequence ID" value="SCX79339.1"/>
    <property type="molecule type" value="Genomic_DNA"/>
</dbReference>
<accession>A0A1G5AN71</accession>
<proteinExistence type="predicted"/>
<evidence type="ECO:0000313" key="4">
    <source>
        <dbReference type="EMBL" id="SCX79339.1"/>
    </source>
</evidence>
<keyword evidence="5" id="KW-1185">Reference proteome</keyword>
<feature type="domain" description="SCP" evidence="1">
    <location>
        <begin position="312"/>
        <end position="417"/>
    </location>
</feature>
<dbReference type="CDD" id="cd05379">
    <property type="entry name" value="CAP_bacterial"/>
    <property type="match status" value="1"/>
</dbReference>
<feature type="domain" description="Copper amine oxidase-like N-terminal" evidence="2">
    <location>
        <begin position="35"/>
        <end position="142"/>
    </location>
</feature>
<reference evidence="4 5" key="1">
    <citation type="submission" date="2016-10" db="EMBL/GenBank/DDBJ databases">
        <authorList>
            <person name="de Groot N.N."/>
        </authorList>
    </citation>
    <scope>NUCLEOTIDE SEQUENCE [LARGE SCALE GENOMIC DNA]</scope>
    <source>
        <strain evidence="4 5">DSM 18978</strain>
    </source>
</reference>
<dbReference type="Proteomes" id="UP000198636">
    <property type="component" value="Unassembled WGS sequence"/>
</dbReference>
<gene>
    <name evidence="4" type="ORF">SAMN03080606_00218</name>
</gene>
<evidence type="ECO:0000259" key="3">
    <source>
        <dbReference type="Pfam" id="PF14504"/>
    </source>
</evidence>
<dbReference type="SUPFAM" id="SSF55797">
    <property type="entry name" value="PR-1-like"/>
    <property type="match status" value="1"/>
</dbReference>
<sequence>MRKLKKVISLVVFTLLFTTLMNYSNIYGYQEIKIYVNQQPLSFDVGARNISNRVLVPFRGILEALDAKVEWDEKSKTVTAKKEDIEIKLTIGSTIAYRNNQSYQLDVPAQIINNRTFIPVRFVSEALGLDVHWDGIKQSVYITAPSIPFSYNGISLGSSLDSVAAKFGKPVRIDSSEYSFDWYIYHNNYKDYVQIGINNEKVVALYSNNSGWKNHYRIDIKDSSNYVRNFLKDPLEGIIKGNTNFMLPKFENGKEEYYVYQTNSGYLTIFFDLHNSNTVSAIQIIDAKIEEAYRASDYSTNTLRIAYEKQAFDLVNTTRVQKGLTPLQWSNEAATAAYKHSKDMGINKYFDHTNLKKESVANRLMTEGINYRRAGENIAAGHQNAIFAHENWMNSEGHRKMILGDFEKLGVGVWFGGPFKIYYTENFYTAK</sequence>